<dbReference type="InterPro" id="IPR001214">
    <property type="entry name" value="SET_dom"/>
</dbReference>
<accession>A0AAD8Y5A3</accession>
<evidence type="ECO:0000256" key="1">
    <source>
        <dbReference type="SAM" id="MobiDB-lite"/>
    </source>
</evidence>
<feature type="chain" id="PRO_5042225368" description="SET domain-containing protein" evidence="2">
    <location>
        <begin position="20"/>
        <end position="554"/>
    </location>
</feature>
<feature type="region of interest" description="Disordered" evidence="1">
    <location>
        <begin position="257"/>
        <end position="285"/>
    </location>
</feature>
<keyword evidence="2" id="KW-0732">Signal</keyword>
<feature type="domain" description="SET" evidence="3">
    <location>
        <begin position="402"/>
        <end position="541"/>
    </location>
</feature>
<feature type="compositionally biased region" description="Acidic residues" evidence="1">
    <location>
        <begin position="263"/>
        <end position="285"/>
    </location>
</feature>
<protein>
    <recommendedName>
        <fullName evidence="3">SET domain-containing protein</fullName>
    </recommendedName>
</protein>
<dbReference type="Gene3D" id="2.170.270.10">
    <property type="entry name" value="SET domain"/>
    <property type="match status" value="1"/>
</dbReference>
<evidence type="ECO:0000259" key="3">
    <source>
        <dbReference type="PROSITE" id="PS50280"/>
    </source>
</evidence>
<evidence type="ECO:0000313" key="5">
    <source>
        <dbReference type="Proteomes" id="UP001224775"/>
    </source>
</evidence>
<gene>
    <name evidence="4" type="ORF">QTG54_009867</name>
</gene>
<proteinExistence type="predicted"/>
<dbReference type="SUPFAM" id="SSF82199">
    <property type="entry name" value="SET domain"/>
    <property type="match status" value="1"/>
</dbReference>
<dbReference type="AlphaFoldDB" id="A0AAD8Y5A3"/>
<dbReference type="PROSITE" id="PS50280">
    <property type="entry name" value="SET"/>
    <property type="match status" value="1"/>
</dbReference>
<sequence length="554" mass="63453">MKRILTTLLVVISSTAASADYESKMQAALDNYAAHSDEVLQNAIKEGNDGDAAIDTVEIDANGDIITSSSSDSAKIYAEFGSEAVNAALDQINNVVSEQKVDSYDMYKETFEESSAQNGEGSTTITYGQLEEWEEQGDIMEELKDGEFLSLWQKATGSESQEGEMTLSQFATFNDLLDKLLMAKADFMTVTDGQDAEEGISFDRLWNMDALSDYISEDEFFKLWKKALGGDVVKGVMSYEQFLVFWELASEWFEHDYEKDDESRDEEEDSEDEDSADDEEEDDEEDYGFVYHGIPAGETGFKFADEDLPEDIRADLESDDEDIRTEAMLRRELDPDRWDKFKYWELHAYFACDKLFSSPRPLWTDQQWRDVRDFYHEFLEEDKREEDSPEGLHSYQFSEDEYDLSQNAIPFQSGGKGRGLQAVRDIKAGELVFKATNNTIVFNYGHTWRKLLFAINERFADPGITCDMHVWSWVQDLYDGGPVKVVMDLDSGSLLNEGREDVEGWEFPNVQCGRPDATRCDMDYYAYRDIKKGDELLIDYNEFAFLDSWPDMGL</sequence>
<keyword evidence="5" id="KW-1185">Reference proteome</keyword>
<name>A0AAD8Y5A3_9STRA</name>
<dbReference type="EMBL" id="JATAAI010000018">
    <property type="protein sequence ID" value="KAK1739324.1"/>
    <property type="molecule type" value="Genomic_DNA"/>
</dbReference>
<evidence type="ECO:0000256" key="2">
    <source>
        <dbReference type="SAM" id="SignalP"/>
    </source>
</evidence>
<evidence type="ECO:0000313" key="4">
    <source>
        <dbReference type="EMBL" id="KAK1739324.1"/>
    </source>
</evidence>
<feature type="signal peptide" evidence="2">
    <location>
        <begin position="1"/>
        <end position="19"/>
    </location>
</feature>
<reference evidence="4" key="1">
    <citation type="submission" date="2023-06" db="EMBL/GenBank/DDBJ databases">
        <title>Survivors Of The Sea: Transcriptome response of Skeletonema marinoi to long-term dormancy.</title>
        <authorList>
            <person name="Pinder M.I.M."/>
            <person name="Kourtchenko O."/>
            <person name="Robertson E.K."/>
            <person name="Larsson T."/>
            <person name="Maumus F."/>
            <person name="Osuna-Cruz C.M."/>
            <person name="Vancaester E."/>
            <person name="Stenow R."/>
            <person name="Vandepoele K."/>
            <person name="Ploug H."/>
            <person name="Bruchert V."/>
            <person name="Godhe A."/>
            <person name="Topel M."/>
        </authorList>
    </citation>
    <scope>NUCLEOTIDE SEQUENCE</scope>
    <source>
        <strain evidence="4">R05AC</strain>
    </source>
</reference>
<dbReference type="InterPro" id="IPR046341">
    <property type="entry name" value="SET_dom_sf"/>
</dbReference>
<dbReference type="Pfam" id="PF00856">
    <property type="entry name" value="SET"/>
    <property type="match status" value="1"/>
</dbReference>
<comment type="caution">
    <text evidence="4">The sequence shown here is derived from an EMBL/GenBank/DDBJ whole genome shotgun (WGS) entry which is preliminary data.</text>
</comment>
<dbReference type="Proteomes" id="UP001224775">
    <property type="component" value="Unassembled WGS sequence"/>
</dbReference>
<organism evidence="4 5">
    <name type="scientific">Skeletonema marinoi</name>
    <dbReference type="NCBI Taxonomy" id="267567"/>
    <lineage>
        <taxon>Eukaryota</taxon>
        <taxon>Sar</taxon>
        <taxon>Stramenopiles</taxon>
        <taxon>Ochrophyta</taxon>
        <taxon>Bacillariophyta</taxon>
        <taxon>Coscinodiscophyceae</taxon>
        <taxon>Thalassiosirophycidae</taxon>
        <taxon>Thalassiosirales</taxon>
        <taxon>Skeletonemataceae</taxon>
        <taxon>Skeletonema</taxon>
        <taxon>Skeletonema marinoi-dohrnii complex</taxon>
    </lineage>
</organism>